<organism evidence="2 3">
    <name type="scientific">Streptomyces macrosporus</name>
    <dbReference type="NCBI Taxonomy" id="44032"/>
    <lineage>
        <taxon>Bacteria</taxon>
        <taxon>Bacillati</taxon>
        <taxon>Actinomycetota</taxon>
        <taxon>Actinomycetes</taxon>
        <taxon>Kitasatosporales</taxon>
        <taxon>Streptomycetaceae</taxon>
        <taxon>Streptomyces</taxon>
    </lineage>
</organism>
<keyword evidence="1" id="KW-1133">Transmembrane helix</keyword>
<accession>A0ABP5XIJ7</accession>
<comment type="caution">
    <text evidence="2">The sequence shown here is derived from an EMBL/GenBank/DDBJ whole genome shotgun (WGS) entry which is preliminary data.</text>
</comment>
<feature type="transmembrane region" description="Helical" evidence="1">
    <location>
        <begin position="15"/>
        <end position="36"/>
    </location>
</feature>
<dbReference type="RefSeq" id="WP_344326682.1">
    <property type="nucleotide sequence ID" value="NZ_BAAASZ010000031.1"/>
</dbReference>
<dbReference type="Proteomes" id="UP001501638">
    <property type="component" value="Unassembled WGS sequence"/>
</dbReference>
<name>A0ABP5XIJ7_9ACTN</name>
<keyword evidence="1" id="KW-0472">Membrane</keyword>
<sequence length="148" mass="14780">MNALTLLAAPADGPMLGSIGAGGTALVLAAILFFGIRKGGKRKLPPNGALVVAFAAAIFTVVAGGIWAYPSQVVSNILAGITGGSSALGDIGPGAIAIVITVAVWYTDFSAKWCAVWGFVAAVVYGAAGGIWAMPIEIIRTAFASMGL</sequence>
<evidence type="ECO:0000256" key="1">
    <source>
        <dbReference type="SAM" id="Phobius"/>
    </source>
</evidence>
<gene>
    <name evidence="2" type="ORF">GCM10010405_46380</name>
</gene>
<keyword evidence="1" id="KW-0812">Transmembrane</keyword>
<evidence type="ECO:0000313" key="2">
    <source>
        <dbReference type="EMBL" id="GAA2457047.1"/>
    </source>
</evidence>
<evidence type="ECO:0000313" key="3">
    <source>
        <dbReference type="Proteomes" id="UP001501638"/>
    </source>
</evidence>
<feature type="transmembrane region" description="Helical" evidence="1">
    <location>
        <begin position="48"/>
        <end position="67"/>
    </location>
</feature>
<reference evidence="3" key="1">
    <citation type="journal article" date="2019" name="Int. J. Syst. Evol. Microbiol.">
        <title>The Global Catalogue of Microorganisms (GCM) 10K type strain sequencing project: providing services to taxonomists for standard genome sequencing and annotation.</title>
        <authorList>
            <consortium name="The Broad Institute Genomics Platform"/>
            <consortium name="The Broad Institute Genome Sequencing Center for Infectious Disease"/>
            <person name="Wu L."/>
            <person name="Ma J."/>
        </authorList>
    </citation>
    <scope>NUCLEOTIDE SEQUENCE [LARGE SCALE GENOMIC DNA]</scope>
    <source>
        <strain evidence="3">JCM 6305</strain>
    </source>
</reference>
<protein>
    <submittedName>
        <fullName evidence="2">Uncharacterized protein</fullName>
    </submittedName>
</protein>
<proteinExistence type="predicted"/>
<keyword evidence="3" id="KW-1185">Reference proteome</keyword>
<feature type="transmembrane region" description="Helical" evidence="1">
    <location>
        <begin position="113"/>
        <end position="134"/>
    </location>
</feature>
<feature type="transmembrane region" description="Helical" evidence="1">
    <location>
        <begin position="87"/>
        <end position="106"/>
    </location>
</feature>
<dbReference type="EMBL" id="BAAASZ010000031">
    <property type="protein sequence ID" value="GAA2457047.1"/>
    <property type="molecule type" value="Genomic_DNA"/>
</dbReference>